<dbReference type="EMBL" id="HACA01008059">
    <property type="protein sequence ID" value="CDW25420.1"/>
    <property type="molecule type" value="Transcribed_RNA"/>
</dbReference>
<organism evidence="1">
    <name type="scientific">Lepeophtheirus salmonis</name>
    <name type="common">Salmon louse</name>
    <name type="synonym">Caligus salmonis</name>
    <dbReference type="NCBI Taxonomy" id="72036"/>
    <lineage>
        <taxon>Eukaryota</taxon>
        <taxon>Metazoa</taxon>
        <taxon>Ecdysozoa</taxon>
        <taxon>Arthropoda</taxon>
        <taxon>Crustacea</taxon>
        <taxon>Multicrustacea</taxon>
        <taxon>Hexanauplia</taxon>
        <taxon>Copepoda</taxon>
        <taxon>Siphonostomatoida</taxon>
        <taxon>Caligidae</taxon>
        <taxon>Lepeophtheirus</taxon>
    </lineage>
</organism>
<dbReference type="AlphaFoldDB" id="A0A0K2THZ9"/>
<sequence>MSLNAFLPLTKILAFGILRLVLASGYCMGLQRLLLVSLTLAESVNLWYCLHLCANAQWKPHNEGHLFCVL</sequence>
<evidence type="ECO:0000313" key="1">
    <source>
        <dbReference type="EMBL" id="CDW25420.1"/>
    </source>
</evidence>
<reference evidence="1" key="1">
    <citation type="submission" date="2014-05" db="EMBL/GenBank/DDBJ databases">
        <authorList>
            <person name="Chronopoulou M."/>
        </authorList>
    </citation>
    <scope>NUCLEOTIDE SEQUENCE</scope>
    <source>
        <tissue evidence="1">Whole organism</tissue>
    </source>
</reference>
<name>A0A0K2THZ9_LEPSM</name>
<protein>
    <submittedName>
        <fullName evidence="1">Uncharacterized protein</fullName>
    </submittedName>
</protein>
<proteinExistence type="predicted"/>
<accession>A0A0K2THZ9</accession>